<dbReference type="InterPro" id="IPR039659">
    <property type="entry name" value="SPT5"/>
</dbReference>
<dbReference type="GO" id="GO:0006368">
    <property type="term" value="P:transcription elongation by RNA polymerase II"/>
    <property type="evidence" value="ECO:0007669"/>
    <property type="project" value="TreeGrafter"/>
</dbReference>
<accession>A0A409WDZ2</accession>
<dbReference type="GO" id="GO:0032044">
    <property type="term" value="C:DSIF complex"/>
    <property type="evidence" value="ECO:0007669"/>
    <property type="project" value="TreeGrafter"/>
</dbReference>
<dbReference type="STRING" id="231916.A0A409WDZ2"/>
<dbReference type="Proteomes" id="UP000284706">
    <property type="component" value="Unassembled WGS sequence"/>
</dbReference>
<proteinExistence type="predicted"/>
<protein>
    <recommendedName>
        <fullName evidence="2">KOW domain-containing protein</fullName>
    </recommendedName>
</protein>
<dbReference type="InterPro" id="IPR005824">
    <property type="entry name" value="KOW"/>
</dbReference>
<dbReference type="Gene3D" id="2.30.30.30">
    <property type="match status" value="1"/>
</dbReference>
<evidence type="ECO:0000313" key="4">
    <source>
        <dbReference type="Proteomes" id="UP000284706"/>
    </source>
</evidence>
<organism evidence="3 4">
    <name type="scientific">Gymnopilus dilepis</name>
    <dbReference type="NCBI Taxonomy" id="231916"/>
    <lineage>
        <taxon>Eukaryota</taxon>
        <taxon>Fungi</taxon>
        <taxon>Dikarya</taxon>
        <taxon>Basidiomycota</taxon>
        <taxon>Agaricomycotina</taxon>
        <taxon>Agaricomycetes</taxon>
        <taxon>Agaricomycetidae</taxon>
        <taxon>Agaricales</taxon>
        <taxon>Agaricineae</taxon>
        <taxon>Hymenogastraceae</taxon>
        <taxon>Gymnopilus</taxon>
    </lineage>
</organism>
<keyword evidence="4" id="KW-1185">Reference proteome</keyword>
<name>A0A409WDZ2_9AGAR</name>
<dbReference type="InParanoid" id="A0A409WDZ2"/>
<dbReference type="GO" id="GO:0006357">
    <property type="term" value="P:regulation of transcription by RNA polymerase II"/>
    <property type="evidence" value="ECO:0007669"/>
    <property type="project" value="InterPro"/>
</dbReference>
<feature type="domain" description="KOW" evidence="2">
    <location>
        <begin position="376"/>
        <end position="403"/>
    </location>
</feature>
<dbReference type="EMBL" id="NHYE01005126">
    <property type="protein sequence ID" value="PPQ76734.1"/>
    <property type="molecule type" value="Genomic_DNA"/>
</dbReference>
<dbReference type="PANTHER" id="PTHR11125:SF7">
    <property type="entry name" value="TRANSCRIPTION ELONGATION FACTOR SPT5"/>
    <property type="match status" value="1"/>
</dbReference>
<reference evidence="3 4" key="1">
    <citation type="journal article" date="2018" name="Evol. Lett.">
        <title>Horizontal gene cluster transfer increased hallucinogenic mushroom diversity.</title>
        <authorList>
            <person name="Reynolds H.T."/>
            <person name="Vijayakumar V."/>
            <person name="Gluck-Thaler E."/>
            <person name="Korotkin H.B."/>
            <person name="Matheny P.B."/>
            <person name="Slot J.C."/>
        </authorList>
    </citation>
    <scope>NUCLEOTIDE SEQUENCE [LARGE SCALE GENOMIC DNA]</scope>
    <source>
        <strain evidence="3 4">SRW20</strain>
    </source>
</reference>
<dbReference type="InterPro" id="IPR014722">
    <property type="entry name" value="Rib_uL2_dom2"/>
</dbReference>
<gene>
    <name evidence="3" type="ORF">CVT26_004428</name>
</gene>
<dbReference type="GO" id="GO:0032784">
    <property type="term" value="P:regulation of DNA-templated transcription elongation"/>
    <property type="evidence" value="ECO:0007669"/>
    <property type="project" value="InterPro"/>
</dbReference>
<dbReference type="SMART" id="SM00739">
    <property type="entry name" value="KOW"/>
    <property type="match status" value="2"/>
</dbReference>
<evidence type="ECO:0000259" key="2">
    <source>
        <dbReference type="SMART" id="SM00739"/>
    </source>
</evidence>
<dbReference type="GO" id="GO:0003729">
    <property type="term" value="F:mRNA binding"/>
    <property type="evidence" value="ECO:0007669"/>
    <property type="project" value="TreeGrafter"/>
</dbReference>
<dbReference type="PANTHER" id="PTHR11125">
    <property type="entry name" value="SUPPRESSOR OF TY 5"/>
    <property type="match status" value="1"/>
</dbReference>
<feature type="compositionally biased region" description="Acidic residues" evidence="1">
    <location>
        <begin position="19"/>
        <end position="39"/>
    </location>
</feature>
<dbReference type="OrthoDB" id="3066781at2759"/>
<dbReference type="AlphaFoldDB" id="A0A409WDZ2"/>
<evidence type="ECO:0000313" key="3">
    <source>
        <dbReference type="EMBL" id="PPQ76734.1"/>
    </source>
</evidence>
<feature type="region of interest" description="Disordered" evidence="1">
    <location>
        <begin position="1"/>
        <end position="39"/>
    </location>
</feature>
<feature type="compositionally biased region" description="Polar residues" evidence="1">
    <location>
        <begin position="671"/>
        <end position="690"/>
    </location>
</feature>
<feature type="region of interest" description="Disordered" evidence="1">
    <location>
        <begin position="664"/>
        <end position="690"/>
    </location>
</feature>
<feature type="compositionally biased region" description="Basic residues" evidence="1">
    <location>
        <begin position="1"/>
        <end position="11"/>
    </location>
</feature>
<feature type="domain" description="KOW" evidence="2">
    <location>
        <begin position="326"/>
        <end position="353"/>
    </location>
</feature>
<evidence type="ECO:0000256" key="1">
    <source>
        <dbReference type="SAM" id="MobiDB-lite"/>
    </source>
</evidence>
<sequence length="690" mass="76467">MSERPLKRRKANPFIDVEAGVDELEDAGEDDEPEGDIEPDEDEILWDSVHQHSMLLHESSAAKSNSHWDALLDRAFIRARRQSAAVLLEDGSAGGGLWEVGCRPGREAIVANSTKLQDEAFAVVALPSLPGKVFVFADSREVVSLVLERHSDLNGAVVRPVPAEKVHRIATALNENMQPPYWARIRAKASHWKRYRGDTGLVEDAHGVLTLFLLPRPTFRSNDRSKARQAQSDRSKARQAQSLLDLDTLKDQGLIKQVRLCGDGTFMYSKNRYTLSGLLMIPMDTVDAITGQYVVPTLPEFEKFVRAGVVTPTLRLTTRLMIAPETRRVGARIKVSGGPFVAYHGTIVAVTDEDYSVHLPCLNVTVDIEQRFIRCYFRIGDRVKILYGEKAGCFAWVVEVVMGGDPNITIINQDLGLEMEVKGSQLDFAEDEIQEATLRPLATRRGLRVGEADLNRVYIGKRVMVVGSHRLKGYLGLIRDTTPSGTAIVELDATHRMERVPIDSLVAARDKAETSWRQLEAIPMPMLQPEVPGISLTAGGSDVQQRETLPPPPPLDLYTTESGIPWVLDPALRELSLKARIRSHGAASSAVNVLSADGERVCVLDRFSQSTMWLSPDDLSPAHPTAVKQMVTPLVGELKGGVFCVKEYTSKRCIIYKPGRRLRKGERDPEYSTTHLTQINGGRQHSTSRT</sequence>
<comment type="caution">
    <text evidence="3">The sequence shown here is derived from an EMBL/GenBank/DDBJ whole genome shotgun (WGS) entry which is preliminary data.</text>
</comment>